<dbReference type="OrthoDB" id="9812295at2"/>
<reference evidence="2 3" key="1">
    <citation type="submission" date="2019-02" db="EMBL/GenBank/DDBJ databases">
        <title>Genomic Encyclopedia of Type Strains, Phase IV (KMG-IV): sequencing the most valuable type-strain genomes for metagenomic binning, comparative biology and taxonomic classification.</title>
        <authorList>
            <person name="Goeker M."/>
        </authorList>
    </citation>
    <scope>NUCLEOTIDE SEQUENCE [LARGE SCALE GENOMIC DNA]</scope>
    <source>
        <strain evidence="2 3">K24</strain>
    </source>
</reference>
<sequence>MTTPPLRIAGLCGSLRKASYNRQALEAAGSLMPAGMELSVLDIRDFPMFDADVLAAGMPDAVRKARDAVRGADAVLIASPEYNFSVSGVLKNAIDWISRGDDQPFAGKPVAILSATQGPLGGARSQYDLRKIMVFLDALVLNKPEIFIGMAPAKFDAAGALTDAPTREILGRQMAALEKFVQFVRRGRAQP</sequence>
<dbReference type="PANTHER" id="PTHR30543">
    <property type="entry name" value="CHROMATE REDUCTASE"/>
    <property type="match status" value="1"/>
</dbReference>
<proteinExistence type="predicted"/>
<comment type="caution">
    <text evidence="2">The sequence shown here is derived from an EMBL/GenBank/DDBJ whole genome shotgun (WGS) entry which is preliminary data.</text>
</comment>
<accession>A0A4Q7NJ13</accession>
<dbReference type="InterPro" id="IPR029039">
    <property type="entry name" value="Flavoprotein-like_sf"/>
</dbReference>
<dbReference type="Proteomes" id="UP000292445">
    <property type="component" value="Unassembled WGS sequence"/>
</dbReference>
<dbReference type="GO" id="GO:0016491">
    <property type="term" value="F:oxidoreductase activity"/>
    <property type="evidence" value="ECO:0007669"/>
    <property type="project" value="InterPro"/>
</dbReference>
<dbReference type="AlphaFoldDB" id="A0A4Q7NJ13"/>
<name>A0A4Q7NJ13_9BURK</name>
<protein>
    <submittedName>
        <fullName evidence="2">Chromate reductase</fullName>
    </submittedName>
</protein>
<dbReference type="RefSeq" id="WP_130356326.1">
    <property type="nucleotide sequence ID" value="NZ_SGXC01000001.1"/>
</dbReference>
<dbReference type="PANTHER" id="PTHR30543:SF21">
    <property type="entry name" value="NAD(P)H-DEPENDENT FMN REDUCTASE LOT6"/>
    <property type="match status" value="1"/>
</dbReference>
<evidence type="ECO:0000259" key="1">
    <source>
        <dbReference type="Pfam" id="PF03358"/>
    </source>
</evidence>
<keyword evidence="3" id="KW-1185">Reference proteome</keyword>
<dbReference type="Pfam" id="PF03358">
    <property type="entry name" value="FMN_red"/>
    <property type="match status" value="1"/>
</dbReference>
<dbReference type="GO" id="GO:0005829">
    <property type="term" value="C:cytosol"/>
    <property type="evidence" value="ECO:0007669"/>
    <property type="project" value="TreeGrafter"/>
</dbReference>
<dbReference type="InterPro" id="IPR050712">
    <property type="entry name" value="NAD(P)H-dep_reductase"/>
</dbReference>
<dbReference type="GO" id="GO:0010181">
    <property type="term" value="F:FMN binding"/>
    <property type="evidence" value="ECO:0007669"/>
    <property type="project" value="TreeGrafter"/>
</dbReference>
<dbReference type="EMBL" id="SGXC01000001">
    <property type="protein sequence ID" value="RZS85025.1"/>
    <property type="molecule type" value="Genomic_DNA"/>
</dbReference>
<organism evidence="2 3">
    <name type="scientific">Pigmentiphaga kullae</name>
    <dbReference type="NCBI Taxonomy" id="151784"/>
    <lineage>
        <taxon>Bacteria</taxon>
        <taxon>Pseudomonadati</taxon>
        <taxon>Pseudomonadota</taxon>
        <taxon>Betaproteobacteria</taxon>
        <taxon>Burkholderiales</taxon>
        <taxon>Alcaligenaceae</taxon>
        <taxon>Pigmentiphaga</taxon>
    </lineage>
</organism>
<feature type="domain" description="NADPH-dependent FMN reductase-like" evidence="1">
    <location>
        <begin position="7"/>
        <end position="151"/>
    </location>
</feature>
<dbReference type="InterPro" id="IPR005025">
    <property type="entry name" value="FMN_Rdtase-like_dom"/>
</dbReference>
<dbReference type="Gene3D" id="3.40.50.360">
    <property type="match status" value="1"/>
</dbReference>
<gene>
    <name evidence="2" type="ORF">EV675_1047</name>
</gene>
<dbReference type="SUPFAM" id="SSF52218">
    <property type="entry name" value="Flavoproteins"/>
    <property type="match status" value="1"/>
</dbReference>
<evidence type="ECO:0000313" key="3">
    <source>
        <dbReference type="Proteomes" id="UP000292445"/>
    </source>
</evidence>
<evidence type="ECO:0000313" key="2">
    <source>
        <dbReference type="EMBL" id="RZS85025.1"/>
    </source>
</evidence>